<gene>
    <name evidence="2" type="ORF">MA16_Dca018487</name>
</gene>
<feature type="region of interest" description="Disordered" evidence="1">
    <location>
        <begin position="311"/>
        <end position="367"/>
    </location>
</feature>
<protein>
    <submittedName>
        <fullName evidence="2">Uncharacterized protein</fullName>
    </submittedName>
</protein>
<evidence type="ECO:0000313" key="3">
    <source>
        <dbReference type="Proteomes" id="UP000233837"/>
    </source>
</evidence>
<organism evidence="2 3">
    <name type="scientific">Dendrobium catenatum</name>
    <dbReference type="NCBI Taxonomy" id="906689"/>
    <lineage>
        <taxon>Eukaryota</taxon>
        <taxon>Viridiplantae</taxon>
        <taxon>Streptophyta</taxon>
        <taxon>Embryophyta</taxon>
        <taxon>Tracheophyta</taxon>
        <taxon>Spermatophyta</taxon>
        <taxon>Magnoliopsida</taxon>
        <taxon>Liliopsida</taxon>
        <taxon>Asparagales</taxon>
        <taxon>Orchidaceae</taxon>
        <taxon>Epidendroideae</taxon>
        <taxon>Malaxideae</taxon>
        <taxon>Dendrobiinae</taxon>
        <taxon>Dendrobium</taxon>
    </lineage>
</organism>
<proteinExistence type="predicted"/>
<evidence type="ECO:0000313" key="2">
    <source>
        <dbReference type="EMBL" id="PKU83498.1"/>
    </source>
</evidence>
<dbReference type="EMBL" id="KZ502104">
    <property type="protein sequence ID" value="PKU83498.1"/>
    <property type="molecule type" value="Genomic_DNA"/>
</dbReference>
<reference evidence="2 3" key="1">
    <citation type="journal article" date="2016" name="Sci. Rep.">
        <title>The Dendrobium catenatum Lindl. genome sequence provides insights into polysaccharide synthase, floral development and adaptive evolution.</title>
        <authorList>
            <person name="Zhang G.Q."/>
            <person name="Xu Q."/>
            <person name="Bian C."/>
            <person name="Tsai W.C."/>
            <person name="Yeh C.M."/>
            <person name="Liu K.W."/>
            <person name="Yoshida K."/>
            <person name="Zhang L.S."/>
            <person name="Chang S.B."/>
            <person name="Chen F."/>
            <person name="Shi Y."/>
            <person name="Su Y.Y."/>
            <person name="Zhang Y.Q."/>
            <person name="Chen L.J."/>
            <person name="Yin Y."/>
            <person name="Lin M."/>
            <person name="Huang H."/>
            <person name="Deng H."/>
            <person name="Wang Z.W."/>
            <person name="Zhu S.L."/>
            <person name="Zhao X."/>
            <person name="Deng C."/>
            <person name="Niu S.C."/>
            <person name="Huang J."/>
            <person name="Wang M."/>
            <person name="Liu G.H."/>
            <person name="Yang H.J."/>
            <person name="Xiao X.J."/>
            <person name="Hsiao Y.Y."/>
            <person name="Wu W.L."/>
            <person name="Chen Y.Y."/>
            <person name="Mitsuda N."/>
            <person name="Ohme-Takagi M."/>
            <person name="Luo Y.B."/>
            <person name="Van de Peer Y."/>
            <person name="Liu Z.J."/>
        </authorList>
    </citation>
    <scope>NUCLEOTIDE SEQUENCE [LARGE SCALE GENOMIC DNA]</scope>
    <source>
        <tissue evidence="2">The whole plant</tissue>
    </source>
</reference>
<reference evidence="2 3" key="2">
    <citation type="journal article" date="2017" name="Nature">
        <title>The Apostasia genome and the evolution of orchids.</title>
        <authorList>
            <person name="Zhang G.Q."/>
            <person name="Liu K.W."/>
            <person name="Li Z."/>
            <person name="Lohaus R."/>
            <person name="Hsiao Y.Y."/>
            <person name="Niu S.C."/>
            <person name="Wang J.Y."/>
            <person name="Lin Y.C."/>
            <person name="Xu Q."/>
            <person name="Chen L.J."/>
            <person name="Yoshida K."/>
            <person name="Fujiwara S."/>
            <person name="Wang Z.W."/>
            <person name="Zhang Y.Q."/>
            <person name="Mitsuda N."/>
            <person name="Wang M."/>
            <person name="Liu G.H."/>
            <person name="Pecoraro L."/>
            <person name="Huang H.X."/>
            <person name="Xiao X.J."/>
            <person name="Lin M."/>
            <person name="Wu X.Y."/>
            <person name="Wu W.L."/>
            <person name="Chen Y.Y."/>
            <person name="Chang S.B."/>
            <person name="Sakamoto S."/>
            <person name="Ohme-Takagi M."/>
            <person name="Yagi M."/>
            <person name="Zeng S.J."/>
            <person name="Shen C.Y."/>
            <person name="Yeh C.M."/>
            <person name="Luo Y.B."/>
            <person name="Tsai W.C."/>
            <person name="Van de Peer Y."/>
            <person name="Liu Z.J."/>
        </authorList>
    </citation>
    <scope>NUCLEOTIDE SEQUENCE [LARGE SCALE GENOMIC DNA]</scope>
    <source>
        <tissue evidence="2">The whole plant</tissue>
    </source>
</reference>
<dbReference type="Proteomes" id="UP000233837">
    <property type="component" value="Unassembled WGS sequence"/>
</dbReference>
<accession>A0A2I0X6E2</accession>
<feature type="compositionally biased region" description="Basic and acidic residues" evidence="1">
    <location>
        <begin position="356"/>
        <end position="367"/>
    </location>
</feature>
<name>A0A2I0X6E2_9ASPA</name>
<keyword evidence="3" id="KW-1185">Reference proteome</keyword>
<dbReference type="AlphaFoldDB" id="A0A2I0X6E2"/>
<evidence type="ECO:0000256" key="1">
    <source>
        <dbReference type="SAM" id="MobiDB-lite"/>
    </source>
</evidence>
<sequence length="653" mass="73461">MGELDERDRGSHKGCPEQESELSSLFIVPSFLEALGRSSLAIDQGSLPSLEGSKRSLGSMPSSGGSKRSWVLYLTGVGGKKFLYRLLHLVVHTIKLQPGYSSRLGRLDLSLVGGLKTLNFYCLLPPDSSLRSVCRENATPGSQLYPKPDPAKIGYMERVKFKTDGPTNEPEYYRADPKKTALFQTNLTVFRFSHHSLGYTSSSPTGTSSSSISVKFQALHICFNDATVEEFNIVATKQAKGFGLGYVNGFVMILIDDLSRPRFTRWDGNFIYTEKEILKELRGITNYEKDLLLRLSPPASPIWEASPSRVPFTTTAESTQPTPASPVRLSSPPKHDSATPTPVSPVRFSSQSHPDSSAHPESRHVDDQTNLAILNKSIYELFNKHNFMKKKVADVEATNHILEHRIHFLEDSVFDLEKENFNLKEQIKKKNWFLMQFFEEQFPSYFKTYKKEMCAPSSLSPTVSEDTTLSDSYTNSCTTTSNETYTNKSNCNSSTLEQENVTDVDLPVVKATIVYEVDENKEILMAHATEMLDYPGRALISEDKRLIIDNGLKQFKFNSDSIFELGIIAIYRSQLDELLMLEEIDNNHIDAFGHLLTQKEAACPGCNQPFLFVSSFHWISHFYKDTEDAFDIDISTWLIKGFPNVPTQNNSVD</sequence>
<feature type="compositionally biased region" description="Polar residues" evidence="1">
    <location>
        <begin position="311"/>
        <end position="322"/>
    </location>
</feature>